<proteinExistence type="predicted"/>
<organism evidence="2 3">
    <name type="scientific">Blyttiomyces helicus</name>
    <dbReference type="NCBI Taxonomy" id="388810"/>
    <lineage>
        <taxon>Eukaryota</taxon>
        <taxon>Fungi</taxon>
        <taxon>Fungi incertae sedis</taxon>
        <taxon>Chytridiomycota</taxon>
        <taxon>Chytridiomycota incertae sedis</taxon>
        <taxon>Chytridiomycetes</taxon>
        <taxon>Chytridiomycetes incertae sedis</taxon>
        <taxon>Blyttiomyces</taxon>
    </lineage>
</organism>
<name>A0A4P9VUJ4_9FUNG</name>
<evidence type="ECO:0000313" key="2">
    <source>
        <dbReference type="EMBL" id="RKO83264.1"/>
    </source>
</evidence>
<evidence type="ECO:0000256" key="1">
    <source>
        <dbReference type="SAM" id="MobiDB-lite"/>
    </source>
</evidence>
<protein>
    <submittedName>
        <fullName evidence="2">Uncharacterized protein</fullName>
    </submittedName>
</protein>
<accession>A0A4P9VUJ4</accession>
<dbReference type="AlphaFoldDB" id="A0A4P9VUJ4"/>
<gene>
    <name evidence="2" type="ORF">BDK51DRAFT_49677</name>
</gene>
<reference evidence="3" key="1">
    <citation type="journal article" date="2018" name="Nat. Microbiol.">
        <title>Leveraging single-cell genomics to expand the fungal tree of life.</title>
        <authorList>
            <person name="Ahrendt S.R."/>
            <person name="Quandt C.A."/>
            <person name="Ciobanu D."/>
            <person name="Clum A."/>
            <person name="Salamov A."/>
            <person name="Andreopoulos B."/>
            <person name="Cheng J.F."/>
            <person name="Woyke T."/>
            <person name="Pelin A."/>
            <person name="Henrissat B."/>
            <person name="Reynolds N.K."/>
            <person name="Benny G.L."/>
            <person name="Smith M.E."/>
            <person name="James T.Y."/>
            <person name="Grigoriev I.V."/>
        </authorList>
    </citation>
    <scope>NUCLEOTIDE SEQUENCE [LARGE SCALE GENOMIC DNA]</scope>
</reference>
<dbReference type="Proteomes" id="UP000269721">
    <property type="component" value="Unassembled WGS sequence"/>
</dbReference>
<dbReference type="EMBL" id="ML001448">
    <property type="protein sequence ID" value="RKO83264.1"/>
    <property type="molecule type" value="Genomic_DNA"/>
</dbReference>
<feature type="region of interest" description="Disordered" evidence="1">
    <location>
        <begin position="105"/>
        <end position="125"/>
    </location>
</feature>
<sequence>MSDCPTSTQPKAPSRHPRRELKHFITLGATTPQQETRASPSVLILLHSLNTPSTEHIYCSTLLLPGSAQNTRGLLLLCSPDTLHTSCPAGPVNRSCVTKMLATAQDHNHPPGSQTPSLNHNLPLNPAQTPSQLILLLKALPNSAQQDLLNQLSAARQRTANAANSFPFPLCGPGADPAASPAELKELVVALRVLQTREAALLFDGLEHEDGEDTAADAAGRAGDRGSMDEWVEKVRVGA</sequence>
<evidence type="ECO:0000313" key="3">
    <source>
        <dbReference type="Proteomes" id="UP000269721"/>
    </source>
</evidence>
<keyword evidence="3" id="KW-1185">Reference proteome</keyword>
<feature type="compositionally biased region" description="Polar residues" evidence="1">
    <location>
        <begin position="111"/>
        <end position="125"/>
    </location>
</feature>